<sequence>MCAGDGIWRCGDCLGRPLLCASCCRTAHWHLPFHRVEQWLGGFFQPGWLSSLGIEIHLGHAGAICP</sequence>
<evidence type="ECO:0008006" key="3">
    <source>
        <dbReference type="Google" id="ProtNLM"/>
    </source>
</evidence>
<dbReference type="AlphaFoldDB" id="A0A067PFR4"/>
<dbReference type="HOGENOM" id="CLU_161759_1_1_1"/>
<evidence type="ECO:0000313" key="1">
    <source>
        <dbReference type="EMBL" id="KDQ49847.1"/>
    </source>
</evidence>
<feature type="non-terminal residue" evidence="1">
    <location>
        <position position="66"/>
    </location>
</feature>
<dbReference type="EMBL" id="KL197772">
    <property type="protein sequence ID" value="KDQ49847.1"/>
    <property type="molecule type" value="Genomic_DNA"/>
</dbReference>
<dbReference type="Proteomes" id="UP000027265">
    <property type="component" value="Unassembled WGS sequence"/>
</dbReference>
<proteinExistence type="predicted"/>
<dbReference type="OrthoDB" id="3004525at2759"/>
<evidence type="ECO:0000313" key="2">
    <source>
        <dbReference type="Proteomes" id="UP000027265"/>
    </source>
</evidence>
<gene>
    <name evidence="1" type="ORF">JAAARDRAFT_142843</name>
</gene>
<accession>A0A067PFR4</accession>
<name>A0A067PFR4_9AGAM</name>
<reference evidence="2" key="1">
    <citation type="journal article" date="2014" name="Proc. Natl. Acad. Sci. U.S.A.">
        <title>Extensive sampling of basidiomycete genomes demonstrates inadequacy of the white-rot/brown-rot paradigm for wood decay fungi.</title>
        <authorList>
            <person name="Riley R."/>
            <person name="Salamov A.A."/>
            <person name="Brown D.W."/>
            <person name="Nagy L.G."/>
            <person name="Floudas D."/>
            <person name="Held B.W."/>
            <person name="Levasseur A."/>
            <person name="Lombard V."/>
            <person name="Morin E."/>
            <person name="Otillar R."/>
            <person name="Lindquist E.A."/>
            <person name="Sun H."/>
            <person name="LaButti K.M."/>
            <person name="Schmutz J."/>
            <person name="Jabbour D."/>
            <person name="Luo H."/>
            <person name="Baker S.E."/>
            <person name="Pisabarro A.G."/>
            <person name="Walton J.D."/>
            <person name="Blanchette R.A."/>
            <person name="Henrissat B."/>
            <person name="Martin F."/>
            <person name="Cullen D."/>
            <person name="Hibbett D.S."/>
            <person name="Grigoriev I.V."/>
        </authorList>
    </citation>
    <scope>NUCLEOTIDE SEQUENCE [LARGE SCALE GENOMIC DNA]</scope>
    <source>
        <strain evidence="2">MUCL 33604</strain>
    </source>
</reference>
<dbReference type="InParanoid" id="A0A067PFR4"/>
<protein>
    <recommendedName>
        <fullName evidence="3">CxC2-like cysteine cluster KDZ transposase-associated domain-containing protein</fullName>
    </recommendedName>
</protein>
<keyword evidence="2" id="KW-1185">Reference proteome</keyword>
<organism evidence="1 2">
    <name type="scientific">Jaapia argillacea MUCL 33604</name>
    <dbReference type="NCBI Taxonomy" id="933084"/>
    <lineage>
        <taxon>Eukaryota</taxon>
        <taxon>Fungi</taxon>
        <taxon>Dikarya</taxon>
        <taxon>Basidiomycota</taxon>
        <taxon>Agaricomycotina</taxon>
        <taxon>Agaricomycetes</taxon>
        <taxon>Agaricomycetidae</taxon>
        <taxon>Jaapiales</taxon>
        <taxon>Jaapiaceae</taxon>
        <taxon>Jaapia</taxon>
    </lineage>
</organism>